<accession>A0A178MVS3</accession>
<dbReference type="SUPFAM" id="SSF47188">
    <property type="entry name" value="Hemerythrin-like"/>
    <property type="match status" value="1"/>
</dbReference>
<dbReference type="InterPro" id="IPR012312">
    <property type="entry name" value="Hemerythrin-like"/>
</dbReference>
<keyword evidence="4" id="KW-0408">Iron</keyword>
<keyword evidence="7" id="KW-1185">Reference proteome</keyword>
<dbReference type="InterPro" id="IPR050669">
    <property type="entry name" value="Hemerythrin"/>
</dbReference>
<dbReference type="CDD" id="cd12107">
    <property type="entry name" value="Hemerythrin"/>
    <property type="match status" value="1"/>
</dbReference>
<evidence type="ECO:0000256" key="1">
    <source>
        <dbReference type="ARBA" id="ARBA00010587"/>
    </source>
</evidence>
<evidence type="ECO:0000256" key="3">
    <source>
        <dbReference type="ARBA" id="ARBA00022723"/>
    </source>
</evidence>
<dbReference type="EMBL" id="LWQT01000041">
    <property type="protein sequence ID" value="OAN52993.1"/>
    <property type="molecule type" value="Genomic_DNA"/>
</dbReference>
<reference evidence="6 7" key="1">
    <citation type="submission" date="2016-04" db="EMBL/GenBank/DDBJ databases">
        <title>Draft genome sequence of freshwater magnetotactic bacteria Magnetospirillum marisnigri SP-1 and Magnetospirillum moscoviense BB-1.</title>
        <authorList>
            <person name="Koziaeva V."/>
            <person name="Dziuba M.V."/>
            <person name="Ivanov T.M."/>
            <person name="Kuznetsov B."/>
            <person name="Grouzdev D.S."/>
        </authorList>
    </citation>
    <scope>NUCLEOTIDE SEQUENCE [LARGE SCALE GENOMIC DNA]</scope>
    <source>
        <strain evidence="6 7">SP-1</strain>
    </source>
</reference>
<gene>
    <name evidence="6" type="ORF">A6A04_14855</name>
</gene>
<dbReference type="GO" id="GO:0005344">
    <property type="term" value="F:oxygen carrier activity"/>
    <property type="evidence" value="ECO:0007669"/>
    <property type="project" value="UniProtKB-KW"/>
</dbReference>
<evidence type="ECO:0000259" key="5">
    <source>
        <dbReference type="Pfam" id="PF01814"/>
    </source>
</evidence>
<dbReference type="NCBIfam" id="TIGR02481">
    <property type="entry name" value="hemeryth_dom"/>
    <property type="match status" value="1"/>
</dbReference>
<dbReference type="OrthoDB" id="7305302at2"/>
<dbReference type="GO" id="GO:0046872">
    <property type="term" value="F:metal ion binding"/>
    <property type="evidence" value="ECO:0007669"/>
    <property type="project" value="UniProtKB-KW"/>
</dbReference>
<organism evidence="6 7">
    <name type="scientific">Paramagnetospirillum marisnigri</name>
    <dbReference type="NCBI Taxonomy" id="1285242"/>
    <lineage>
        <taxon>Bacteria</taxon>
        <taxon>Pseudomonadati</taxon>
        <taxon>Pseudomonadota</taxon>
        <taxon>Alphaproteobacteria</taxon>
        <taxon>Rhodospirillales</taxon>
        <taxon>Magnetospirillaceae</taxon>
        <taxon>Paramagnetospirillum</taxon>
    </lineage>
</organism>
<dbReference type="PANTHER" id="PTHR37164">
    <property type="entry name" value="BACTERIOHEMERYTHRIN"/>
    <property type="match status" value="1"/>
</dbReference>
<feature type="domain" description="Hemerythrin-like" evidence="5">
    <location>
        <begin position="15"/>
        <end position="128"/>
    </location>
</feature>
<dbReference type="Pfam" id="PF01814">
    <property type="entry name" value="Hemerythrin"/>
    <property type="match status" value="1"/>
</dbReference>
<dbReference type="Gene3D" id="1.20.120.50">
    <property type="entry name" value="Hemerythrin-like"/>
    <property type="match status" value="1"/>
</dbReference>
<evidence type="ECO:0000256" key="4">
    <source>
        <dbReference type="ARBA" id="ARBA00023004"/>
    </source>
</evidence>
<sequence>MPNKIEWSEELLVNVTAIDCDHQKLFVLMNDIFSTAHHGAAAINTAIGALCSYTKEHFAREQESMRRADYPALSAHTYEHEHLVFQLESMINRLMEVGPDAVDEALASFLEEWLTSHILKFDMEYAAYLRKSGQKG</sequence>
<proteinExistence type="inferred from homology"/>
<comment type="caution">
    <text evidence="6">The sequence shown here is derived from an EMBL/GenBank/DDBJ whole genome shotgun (WGS) entry which is preliminary data.</text>
</comment>
<comment type="similarity">
    <text evidence="1">Belongs to the hemerythrin family.</text>
</comment>
<dbReference type="STRING" id="1285242.A6A04_14855"/>
<keyword evidence="2" id="KW-0561">Oxygen transport</keyword>
<dbReference type="InterPro" id="IPR012827">
    <property type="entry name" value="Hemerythrin_metal-bd"/>
</dbReference>
<protein>
    <submittedName>
        <fullName evidence="6">Hemerythrin</fullName>
    </submittedName>
</protein>
<evidence type="ECO:0000313" key="7">
    <source>
        <dbReference type="Proteomes" id="UP000078428"/>
    </source>
</evidence>
<dbReference type="PROSITE" id="PS00550">
    <property type="entry name" value="HEMERYTHRINS"/>
    <property type="match status" value="1"/>
</dbReference>
<dbReference type="RefSeq" id="WP_068490456.1">
    <property type="nucleotide sequence ID" value="NZ_LWQT01000041.1"/>
</dbReference>
<dbReference type="InterPro" id="IPR016131">
    <property type="entry name" value="Haemerythrin_Fe_BS"/>
</dbReference>
<dbReference type="PANTHER" id="PTHR37164:SF1">
    <property type="entry name" value="BACTERIOHEMERYTHRIN"/>
    <property type="match status" value="1"/>
</dbReference>
<evidence type="ECO:0000256" key="2">
    <source>
        <dbReference type="ARBA" id="ARBA00022621"/>
    </source>
</evidence>
<dbReference type="NCBIfam" id="NF033749">
    <property type="entry name" value="bact_hemeryth"/>
    <property type="match status" value="1"/>
</dbReference>
<dbReference type="AlphaFoldDB" id="A0A178MVS3"/>
<dbReference type="Proteomes" id="UP000078428">
    <property type="component" value="Unassembled WGS sequence"/>
</dbReference>
<name>A0A178MVS3_9PROT</name>
<dbReference type="InterPro" id="IPR035938">
    <property type="entry name" value="Hemerythrin-like_sf"/>
</dbReference>
<keyword evidence="2" id="KW-0813">Transport</keyword>
<evidence type="ECO:0000313" key="6">
    <source>
        <dbReference type="EMBL" id="OAN52993.1"/>
    </source>
</evidence>
<keyword evidence="3" id="KW-0479">Metal-binding</keyword>